<protein>
    <submittedName>
        <fullName evidence="1">Uncharacterized protein</fullName>
    </submittedName>
</protein>
<dbReference type="GO" id="GO:0035082">
    <property type="term" value="P:axoneme assembly"/>
    <property type="evidence" value="ECO:0007669"/>
    <property type="project" value="InterPro"/>
</dbReference>
<dbReference type="AlphaFoldDB" id="A0A8C4SDZ0"/>
<name>A0A8C4SDZ0_ERPCA</name>
<dbReference type="InterPro" id="IPR039586">
    <property type="entry name" value="CFAP46"/>
</dbReference>
<keyword evidence="2" id="KW-1185">Reference proteome</keyword>
<proteinExistence type="predicted"/>
<dbReference type="GeneTree" id="ENSGT00570000079216"/>
<reference evidence="1" key="3">
    <citation type="submission" date="2025-09" db="UniProtKB">
        <authorList>
            <consortium name="Ensembl"/>
        </authorList>
    </citation>
    <scope>IDENTIFICATION</scope>
</reference>
<reference evidence="1" key="2">
    <citation type="submission" date="2025-08" db="UniProtKB">
        <authorList>
            <consortium name="Ensembl"/>
        </authorList>
    </citation>
    <scope>IDENTIFICATION</scope>
</reference>
<evidence type="ECO:0000313" key="2">
    <source>
        <dbReference type="Proteomes" id="UP000694620"/>
    </source>
</evidence>
<accession>A0A8C4SDZ0</accession>
<dbReference type="InterPro" id="IPR057466">
    <property type="entry name" value="CFAP46_TPR"/>
</dbReference>
<dbReference type="Proteomes" id="UP000694620">
    <property type="component" value="Chromosome 2"/>
</dbReference>
<reference evidence="1" key="1">
    <citation type="submission" date="2021-06" db="EMBL/GenBank/DDBJ databases">
        <authorList>
            <consortium name="Wellcome Sanger Institute Data Sharing"/>
        </authorList>
    </citation>
    <scope>NUCLEOTIDE SEQUENCE [LARGE SCALE GENOMIC DNA]</scope>
</reference>
<dbReference type="Pfam" id="PF25439">
    <property type="entry name" value="TPR_CFAP46_N"/>
    <property type="match status" value="1"/>
</dbReference>
<dbReference type="PANTHER" id="PTHR15977:SF15">
    <property type="entry name" value="CILIA- AND FLAGELLA-ASSOCIATED PROTEIN 46"/>
    <property type="match status" value="1"/>
</dbReference>
<dbReference type="Ensembl" id="ENSECRT00000015654.1">
    <property type="protein sequence ID" value="ENSECRP00000015384.1"/>
    <property type="gene ID" value="ENSECRG00000010263.1"/>
</dbReference>
<dbReference type="PANTHER" id="PTHR15977">
    <property type="entry name" value="CILIA- AND FLAGELLA-ASSOCIATED PROTEIN 46"/>
    <property type="match status" value="1"/>
</dbReference>
<organism evidence="1 2">
    <name type="scientific">Erpetoichthys calabaricus</name>
    <name type="common">Rope fish</name>
    <name type="synonym">Calamoichthys calabaricus</name>
    <dbReference type="NCBI Taxonomy" id="27687"/>
    <lineage>
        <taxon>Eukaryota</taxon>
        <taxon>Metazoa</taxon>
        <taxon>Chordata</taxon>
        <taxon>Craniata</taxon>
        <taxon>Vertebrata</taxon>
        <taxon>Euteleostomi</taxon>
        <taxon>Actinopterygii</taxon>
        <taxon>Polypteriformes</taxon>
        <taxon>Polypteridae</taxon>
        <taxon>Erpetoichthys</taxon>
    </lineage>
</organism>
<dbReference type="GO" id="GO:0060294">
    <property type="term" value="P:cilium movement involved in cell motility"/>
    <property type="evidence" value="ECO:0007669"/>
    <property type="project" value="InterPro"/>
</dbReference>
<sequence length="209" mass="24137">MPRTPQEDLDCLEMYFKEKCPANQFLGRAYLCQAQLNAPGSAENRDELETASAYFIKTIDFAKHHPRYHFLIFNTSVLYWQMSRLFSMPGSRKFLIPSLTRILNALEEIGESDFHWRATLMLELLESLLDAGNLKDAAKYANEAALFIKTNVPHLYQKIFSLQVTLFTLFHINNNISKSGLFEQIYIKQNSGHIFNTLSSPYTQILLDE</sequence>
<evidence type="ECO:0000313" key="1">
    <source>
        <dbReference type="Ensembl" id="ENSECRP00000015384.1"/>
    </source>
</evidence>